<evidence type="ECO:0000313" key="1">
    <source>
        <dbReference type="EMBL" id="KAI3751811.1"/>
    </source>
</evidence>
<gene>
    <name evidence="1" type="ORF">L2E82_22902</name>
</gene>
<reference evidence="1 2" key="2">
    <citation type="journal article" date="2022" name="Mol. Ecol. Resour.">
        <title>The genomes of chicory, endive, great burdock and yacon provide insights into Asteraceae paleo-polyploidization history and plant inulin production.</title>
        <authorList>
            <person name="Fan W."/>
            <person name="Wang S."/>
            <person name="Wang H."/>
            <person name="Wang A."/>
            <person name="Jiang F."/>
            <person name="Liu H."/>
            <person name="Zhao H."/>
            <person name="Xu D."/>
            <person name="Zhang Y."/>
        </authorList>
    </citation>
    <scope>NUCLEOTIDE SEQUENCE [LARGE SCALE GENOMIC DNA]</scope>
    <source>
        <strain evidence="2">cv. Punajuju</strain>
        <tissue evidence="1">Leaves</tissue>
    </source>
</reference>
<name>A0ACB9E033_CICIN</name>
<proteinExistence type="predicted"/>
<sequence length="173" mass="20469">MLGLSRSVSDLLPSRLHHSNRYSPSPVLLPPPQKRKNPVPLLPIDNRYSPIPLLLLWFFSDRSFRWFRPQIERLSPFQRLKLSTVLLRLKLSTVLLRLKPLSFQRSRLHPTLSFDHRLLLQPGHRSVTHRSVVVFRIRLWGEESIRSCKDTQDTQIMKDYQTLEERERCGVDK</sequence>
<evidence type="ECO:0000313" key="2">
    <source>
        <dbReference type="Proteomes" id="UP001055811"/>
    </source>
</evidence>
<accession>A0ACB9E033</accession>
<reference evidence="2" key="1">
    <citation type="journal article" date="2022" name="Mol. Ecol. Resour.">
        <title>The genomes of chicory, endive, great burdock and yacon provide insights into Asteraceae palaeo-polyploidization history and plant inulin production.</title>
        <authorList>
            <person name="Fan W."/>
            <person name="Wang S."/>
            <person name="Wang H."/>
            <person name="Wang A."/>
            <person name="Jiang F."/>
            <person name="Liu H."/>
            <person name="Zhao H."/>
            <person name="Xu D."/>
            <person name="Zhang Y."/>
        </authorList>
    </citation>
    <scope>NUCLEOTIDE SEQUENCE [LARGE SCALE GENOMIC DNA]</scope>
    <source>
        <strain evidence="2">cv. Punajuju</strain>
    </source>
</reference>
<keyword evidence="2" id="KW-1185">Reference proteome</keyword>
<dbReference type="EMBL" id="CM042012">
    <property type="protein sequence ID" value="KAI3751811.1"/>
    <property type="molecule type" value="Genomic_DNA"/>
</dbReference>
<organism evidence="1 2">
    <name type="scientific">Cichorium intybus</name>
    <name type="common">Chicory</name>
    <dbReference type="NCBI Taxonomy" id="13427"/>
    <lineage>
        <taxon>Eukaryota</taxon>
        <taxon>Viridiplantae</taxon>
        <taxon>Streptophyta</taxon>
        <taxon>Embryophyta</taxon>
        <taxon>Tracheophyta</taxon>
        <taxon>Spermatophyta</taxon>
        <taxon>Magnoliopsida</taxon>
        <taxon>eudicotyledons</taxon>
        <taxon>Gunneridae</taxon>
        <taxon>Pentapetalae</taxon>
        <taxon>asterids</taxon>
        <taxon>campanulids</taxon>
        <taxon>Asterales</taxon>
        <taxon>Asteraceae</taxon>
        <taxon>Cichorioideae</taxon>
        <taxon>Cichorieae</taxon>
        <taxon>Cichoriinae</taxon>
        <taxon>Cichorium</taxon>
    </lineage>
</organism>
<comment type="caution">
    <text evidence="1">The sequence shown here is derived from an EMBL/GenBank/DDBJ whole genome shotgun (WGS) entry which is preliminary data.</text>
</comment>
<protein>
    <submittedName>
        <fullName evidence="1">Uncharacterized protein</fullName>
    </submittedName>
</protein>
<dbReference type="Proteomes" id="UP001055811">
    <property type="component" value="Linkage Group LG04"/>
</dbReference>